<reference evidence="2" key="1">
    <citation type="journal article" date="2015" name="Proc. Natl. Acad. Sci. U.S.A.">
        <title>Genome sequence of the Asian Tiger mosquito, Aedes albopictus, reveals insights into its biology, genetics, and evolution.</title>
        <authorList>
            <person name="Chen X.G."/>
            <person name="Jiang X."/>
            <person name="Gu J."/>
            <person name="Xu M."/>
            <person name="Wu Y."/>
            <person name="Deng Y."/>
            <person name="Zhang C."/>
            <person name="Bonizzoni M."/>
            <person name="Dermauw W."/>
            <person name="Vontas J."/>
            <person name="Armbruster P."/>
            <person name="Huang X."/>
            <person name="Yang Y."/>
            <person name="Zhang H."/>
            <person name="He W."/>
            <person name="Peng H."/>
            <person name="Liu Y."/>
            <person name="Wu K."/>
            <person name="Chen J."/>
            <person name="Lirakis M."/>
            <person name="Topalis P."/>
            <person name="Van Leeuwen T."/>
            <person name="Hall A.B."/>
            <person name="Jiang X."/>
            <person name="Thorpe C."/>
            <person name="Mueller R.L."/>
            <person name="Sun C."/>
            <person name="Waterhouse R.M."/>
            <person name="Yan G."/>
            <person name="Tu Z.J."/>
            <person name="Fang X."/>
            <person name="James A.A."/>
        </authorList>
    </citation>
    <scope>NUCLEOTIDE SEQUENCE [LARGE SCALE GENOMIC DNA]</scope>
    <source>
        <strain evidence="2">Foshan</strain>
    </source>
</reference>
<dbReference type="PANTHER" id="PTHR11257">
    <property type="entry name" value="CHEMOSENSORY PROTEIN-RELATED"/>
    <property type="match status" value="1"/>
</dbReference>
<dbReference type="Proteomes" id="UP000069940">
    <property type="component" value="Unassembled WGS sequence"/>
</dbReference>
<evidence type="ECO:0000313" key="2">
    <source>
        <dbReference type="Proteomes" id="UP000069940"/>
    </source>
</evidence>
<protein>
    <recommendedName>
        <fullName evidence="3">Protein serine/threonine kinase</fullName>
    </recommendedName>
</protein>
<keyword evidence="2" id="KW-1185">Reference proteome</keyword>
<dbReference type="GeneID" id="109432515"/>
<dbReference type="InterPro" id="IPR005055">
    <property type="entry name" value="A10/PebIII"/>
</dbReference>
<evidence type="ECO:0008006" key="3">
    <source>
        <dbReference type="Google" id="ProtNLM"/>
    </source>
</evidence>
<dbReference type="Gene3D" id="1.10.2080.10">
    <property type="entry name" value="Insect odorant-binding protein A10/Ejaculatory bulb-specific protein 3"/>
    <property type="match status" value="1"/>
</dbReference>
<dbReference type="PANTHER" id="PTHR11257:SF12">
    <property type="entry name" value="EJACULATORY BULB-SPECIFIC PROTEIN 3-RELATED"/>
    <property type="match status" value="1"/>
</dbReference>
<proteinExistence type="predicted"/>
<dbReference type="InterPro" id="IPR036682">
    <property type="entry name" value="OS_D_A10/PebIII_sf"/>
</dbReference>
<reference evidence="1" key="2">
    <citation type="submission" date="2025-05" db="UniProtKB">
        <authorList>
            <consortium name="EnsemblMetazoa"/>
        </authorList>
    </citation>
    <scope>IDENTIFICATION</scope>
    <source>
        <strain evidence="1">Foshan</strain>
    </source>
</reference>
<organism evidence="1 2">
    <name type="scientific">Aedes albopictus</name>
    <name type="common">Asian tiger mosquito</name>
    <name type="synonym">Stegomyia albopicta</name>
    <dbReference type="NCBI Taxonomy" id="7160"/>
    <lineage>
        <taxon>Eukaryota</taxon>
        <taxon>Metazoa</taxon>
        <taxon>Ecdysozoa</taxon>
        <taxon>Arthropoda</taxon>
        <taxon>Hexapoda</taxon>
        <taxon>Insecta</taxon>
        <taxon>Pterygota</taxon>
        <taxon>Neoptera</taxon>
        <taxon>Endopterygota</taxon>
        <taxon>Diptera</taxon>
        <taxon>Nematocera</taxon>
        <taxon>Culicoidea</taxon>
        <taxon>Culicidae</taxon>
        <taxon>Culicinae</taxon>
        <taxon>Aedini</taxon>
        <taxon>Aedes</taxon>
        <taxon>Stegomyia</taxon>
    </lineage>
</organism>
<accession>A0ABM1YRE8</accession>
<name>A0ABM1YRE8_AEDAL</name>
<dbReference type="RefSeq" id="XP_019564390.3">
    <property type="nucleotide sequence ID" value="XM_019708845.3"/>
</dbReference>
<dbReference type="SUPFAM" id="SSF100910">
    <property type="entry name" value="Chemosensory protein Csp2"/>
    <property type="match status" value="1"/>
</dbReference>
<sequence length="216" mass="24817">MLNDIDCISRLQYCSAYRLYALPIDIGSFWYLYKTYAKNFRHHPYLHPNARFLTTFNHQLYIVVPIDPKSHSSASPFSSTHGSIQNPVTMKIIVVALALMSMVAAQELYTTKFDNIDVDEILKSDRLFKNYFQCLLDEGRCTPEGNELKRLLPDALETACSKCSEKQRSAGVRAVKYLSENRPIEFKALRAKFDPANKYVDQYVRDAEKEGITLNI</sequence>
<dbReference type="Pfam" id="PF03392">
    <property type="entry name" value="OS-D"/>
    <property type="match status" value="1"/>
</dbReference>
<evidence type="ECO:0000313" key="1">
    <source>
        <dbReference type="EnsemblMetazoa" id="AALFPA23_011480.P16281"/>
    </source>
</evidence>
<dbReference type="EnsemblMetazoa" id="AALFPA23_011480.R16281">
    <property type="protein sequence ID" value="AALFPA23_011480.P16281"/>
    <property type="gene ID" value="AALFPA23_011480"/>
</dbReference>